<keyword evidence="2" id="KW-0378">Hydrolase</keyword>
<evidence type="ECO:0000256" key="3">
    <source>
        <dbReference type="ARBA" id="ARBA00023599"/>
    </source>
</evidence>
<evidence type="ECO:0000256" key="1">
    <source>
        <dbReference type="ARBA" id="ARBA00012997"/>
    </source>
</evidence>
<sequence>MLNVLLLTQNIGSIECNVENEVTAENQAMTEQWCQSVAAFVEASGTTVDVLVLHFQEMGGKKFHGAFNDYFKGMVTQCYPTAAWCSGLLAPMENDVTTFTAMGTVLFCSARVVERVALWSVAKDKFVPVQEIDNSSSFFQSAKFSNAGTSRKGYLQTRLRIGDTTTLQFMNLHLLHDADNTVAASQPFPSEYVHKRLEAIVQATTFNNNNKELPLFLFGDWNMRLDTHGLKAHLEETVEDATTKIELEKKKIHASSQVWDYLHRANHWTTIREQFDKEPKLMQQIIQEKSGMVMTEMPIAFGPTYLLEDDPAIARSNQTNLLENNNTGDNNKEEDQALTACYQKQRFPAWCDRIWYNEPGRALVEKGDPVYWNAKLHPMDHLPVYLRFRIEE</sequence>
<evidence type="ECO:0000313" key="6">
    <source>
        <dbReference type="Proteomes" id="UP001153069"/>
    </source>
</evidence>
<dbReference type="SUPFAM" id="SSF56219">
    <property type="entry name" value="DNase I-like"/>
    <property type="match status" value="1"/>
</dbReference>
<comment type="caution">
    <text evidence="5">The sequence shown here is derived from an EMBL/GenBank/DDBJ whole genome shotgun (WGS) entry which is preliminary data.</text>
</comment>
<reference evidence="5" key="1">
    <citation type="submission" date="2020-06" db="EMBL/GenBank/DDBJ databases">
        <authorList>
            <consortium name="Plant Systems Biology data submission"/>
        </authorList>
    </citation>
    <scope>NUCLEOTIDE SEQUENCE</scope>
    <source>
        <strain evidence="5">D6</strain>
    </source>
</reference>
<evidence type="ECO:0000256" key="2">
    <source>
        <dbReference type="ARBA" id="ARBA00022801"/>
    </source>
</evidence>
<feature type="domain" description="Inositol polyphosphate-related phosphatase" evidence="4">
    <location>
        <begin position="1"/>
        <end position="392"/>
    </location>
</feature>
<dbReference type="GO" id="GO:0004445">
    <property type="term" value="F:inositol-polyphosphate 5-phosphatase activity"/>
    <property type="evidence" value="ECO:0007669"/>
    <property type="project" value="UniProtKB-EC"/>
</dbReference>
<dbReference type="InterPro" id="IPR000300">
    <property type="entry name" value="IPPc"/>
</dbReference>
<comment type="similarity">
    <text evidence="3">Belongs to the inositol 1,4,5-trisphosphate 5-phosphatase type I family.</text>
</comment>
<dbReference type="EMBL" id="CAICTM010000126">
    <property type="protein sequence ID" value="CAB9502107.1"/>
    <property type="molecule type" value="Genomic_DNA"/>
</dbReference>
<dbReference type="SMART" id="SM00128">
    <property type="entry name" value="IPPc"/>
    <property type="match status" value="1"/>
</dbReference>
<gene>
    <name evidence="5" type="ORF">SEMRO_127_G060990.2</name>
</gene>
<dbReference type="AlphaFoldDB" id="A0A9N8H710"/>
<keyword evidence="6" id="KW-1185">Reference proteome</keyword>
<dbReference type="Gene3D" id="3.60.10.10">
    <property type="entry name" value="Endonuclease/exonuclease/phosphatase"/>
    <property type="match status" value="1"/>
</dbReference>
<evidence type="ECO:0000259" key="4">
    <source>
        <dbReference type="SMART" id="SM00128"/>
    </source>
</evidence>
<dbReference type="Proteomes" id="UP001153069">
    <property type="component" value="Unassembled WGS sequence"/>
</dbReference>
<proteinExistence type="inferred from homology"/>
<dbReference type="PANTHER" id="PTHR12997:SF2">
    <property type="entry name" value="INOSITOL POLYPHOSPHATE-5-PHOSPHATASE A"/>
    <property type="match status" value="1"/>
</dbReference>
<name>A0A9N8H710_9STRA</name>
<evidence type="ECO:0000313" key="5">
    <source>
        <dbReference type="EMBL" id="CAB9502107.1"/>
    </source>
</evidence>
<dbReference type="GO" id="GO:0046856">
    <property type="term" value="P:phosphatidylinositol dephosphorylation"/>
    <property type="evidence" value="ECO:0007669"/>
    <property type="project" value="InterPro"/>
</dbReference>
<dbReference type="Pfam" id="PF22669">
    <property type="entry name" value="Exo_endo_phos2"/>
    <property type="match status" value="1"/>
</dbReference>
<dbReference type="InterPro" id="IPR039737">
    <property type="entry name" value="INPP5A"/>
</dbReference>
<dbReference type="EC" id="3.1.3.56" evidence="1"/>
<organism evidence="5 6">
    <name type="scientific">Seminavis robusta</name>
    <dbReference type="NCBI Taxonomy" id="568900"/>
    <lineage>
        <taxon>Eukaryota</taxon>
        <taxon>Sar</taxon>
        <taxon>Stramenopiles</taxon>
        <taxon>Ochrophyta</taxon>
        <taxon>Bacillariophyta</taxon>
        <taxon>Bacillariophyceae</taxon>
        <taxon>Bacillariophycidae</taxon>
        <taxon>Naviculales</taxon>
        <taxon>Naviculaceae</taxon>
        <taxon>Seminavis</taxon>
    </lineage>
</organism>
<dbReference type="InterPro" id="IPR036691">
    <property type="entry name" value="Endo/exonu/phosph_ase_sf"/>
</dbReference>
<protein>
    <recommendedName>
        <fullName evidence="1">inositol-polyphosphate 5-phosphatase</fullName>
        <ecNumber evidence="1">3.1.3.56</ecNumber>
    </recommendedName>
</protein>
<dbReference type="PANTHER" id="PTHR12997">
    <property type="entry name" value="TYPE I INOSITOL-1,4,5-TRISPHOSPHATE 5-PHOSPHATASE"/>
    <property type="match status" value="1"/>
</dbReference>
<dbReference type="OrthoDB" id="5780965at2759"/>
<accession>A0A9N8H710</accession>